<evidence type="ECO:0000313" key="2">
    <source>
        <dbReference type="Proteomes" id="UP001060170"/>
    </source>
</evidence>
<comment type="caution">
    <text evidence="1">The sequence shown here is derived from an EMBL/GenBank/DDBJ whole genome shotgun (WGS) entry which is preliminary data.</text>
</comment>
<proteinExistence type="predicted"/>
<reference evidence="1 2" key="3">
    <citation type="journal article" date="2022" name="Microbiol. Spectr.">
        <title>Folding features and dynamics of 3D genome architecture in plant fungal pathogens.</title>
        <authorList>
            <person name="Xia C."/>
        </authorList>
    </citation>
    <scope>NUCLEOTIDE SEQUENCE [LARGE SCALE GENOMIC DNA]</scope>
    <source>
        <strain evidence="1 2">93-210</strain>
    </source>
</reference>
<protein>
    <submittedName>
        <fullName evidence="1">Uncharacterized protein</fullName>
    </submittedName>
</protein>
<dbReference type="Proteomes" id="UP001060170">
    <property type="component" value="Chromosome 15"/>
</dbReference>
<organism evidence="1 2">
    <name type="scientific">Puccinia striiformis f. sp. tritici</name>
    <dbReference type="NCBI Taxonomy" id="168172"/>
    <lineage>
        <taxon>Eukaryota</taxon>
        <taxon>Fungi</taxon>
        <taxon>Dikarya</taxon>
        <taxon>Basidiomycota</taxon>
        <taxon>Pucciniomycotina</taxon>
        <taxon>Pucciniomycetes</taxon>
        <taxon>Pucciniales</taxon>
        <taxon>Pucciniaceae</taxon>
        <taxon>Puccinia</taxon>
    </lineage>
</organism>
<gene>
    <name evidence="1" type="ORF">MJO28_014738</name>
</gene>
<dbReference type="EMBL" id="CM045879">
    <property type="protein sequence ID" value="KAI7939159.1"/>
    <property type="molecule type" value="Genomic_DNA"/>
</dbReference>
<reference evidence="2" key="2">
    <citation type="journal article" date="2018" name="Mol. Plant Microbe Interact.">
        <title>Genome sequence resources for the wheat stripe rust pathogen (Puccinia striiformis f. sp. tritici) and the barley stripe rust pathogen (Puccinia striiformis f. sp. hordei).</title>
        <authorList>
            <person name="Xia C."/>
            <person name="Wang M."/>
            <person name="Yin C."/>
            <person name="Cornejo O.E."/>
            <person name="Hulbert S.H."/>
            <person name="Chen X."/>
        </authorList>
    </citation>
    <scope>NUCLEOTIDE SEQUENCE [LARGE SCALE GENOMIC DNA]</scope>
    <source>
        <strain evidence="2">93-210</strain>
    </source>
</reference>
<name>A0ACC0DWF4_9BASI</name>
<reference evidence="2" key="1">
    <citation type="journal article" date="2018" name="BMC Genomics">
        <title>Genomic insights into host adaptation between the wheat stripe rust pathogen (Puccinia striiformis f. sp. tritici) and the barley stripe rust pathogen (Puccinia striiformis f. sp. hordei).</title>
        <authorList>
            <person name="Xia C."/>
            <person name="Wang M."/>
            <person name="Yin C."/>
            <person name="Cornejo O.E."/>
            <person name="Hulbert S.H."/>
            <person name="Chen X."/>
        </authorList>
    </citation>
    <scope>NUCLEOTIDE SEQUENCE [LARGE SCALE GENOMIC DNA]</scope>
    <source>
        <strain evidence="2">93-210</strain>
    </source>
</reference>
<keyword evidence="2" id="KW-1185">Reference proteome</keyword>
<sequence length="1962" mass="217119">MSNPESVNLDHLDLSTTQEIDQAEDHHGQSHNRRSSAKLDSINEDHTITQPDYLNPPQTPMVYGGFSDTPSQFSSIKFGFEANSPISKDQHSPAPSDQIYRKWSGSFYVWIHDTIPTTTTAPTISSTPSDSNSIMTANSSSTLNLAPTQPSRSGGRSKHFFKPTTTLTSPTEPPKPSRLLIGKKDRRAKLSLITGLTKQRDTTPSSQLESPAALHLNSHRPNLDPNSLSEHLDSLTDRSTLDSIEISKLNQSRFPSSNLNSTEQSATRSKRHPFNSESKLGRRKAVPSETSNNLSGTSSIASQLSLGPGAAMNSKGVGSGQWKLVQGVITEDGHFTLHTGNQNEVILYRIYLPSYRRTDIRMVHQSIFGRPHCGVITQKTGGGITQSSNPLTSSTSLPLGVPSSSLFPASINGSLTSLTPSTTSSHLMTPNTTPTNLSTPLLKSTSQQSDSSIAPPELSIYICMPNSILLESWLVICKCFCRPDDFRHLYPRANKKNQKGVVSKGEDTTQPSGLSPPVHPENTNLPSFKKTLSSSPKNSSPPERVRIWRGIEIQLLEGKKLGEVRQVTLHNQPGSALFNGSTKFIPKEERRNSTGGFSANITTTTTTTGCLSPSTVNKDSSQSSNFSQNQTAQQDPPQSQQTDHQSKLYSQRFTPKKIGIEPQSSMTGFSSSITSNLNQVGVQNPGSNSNFNDKPGSSSMIITPSNDSSKLSINSFSINNNNNSPNDNFYFIEFDWDNEVIGRSTIKRNLNPYWSESFKFSELGSFKTPLIMNVYRIKRNFNQQQQQQQTSSPSSSTSSIITLIGQTQLDLKSFEKNIQLQLWLPIYSNPNSENNGTDENCNQFDINNQAEIMGEINLSITVVEQVVLAEPEYAKMMVLLNNDEDVELPLNLANMAVGELDRLAELLIRIYESSDRLYIRFSQLAAIEINGDLSTASILFRANTLLTKMLEAYMRIVGRSFLESSVGVVIRRICMSKIELEIDPSKLKSSLSSHQKEKIVNENVKELKKIANEIWQTMYLNRSKCPNRLRKIFVKIQKLVGNAYDDQNMRLTSISAFVFLRFFVPAILNPRLFNLIQFQPDSKSQRTLTLIAKTVQGLGNLTLFGIKEPWMSAMNEFITTHIDSFRDYISFIASESDSTRPEWTSKEYEGYGLPYALKASLPPSSRDGIPSLPHLLDPVRDCSLLASLMTIIRRKALDSSKKNHSSVLPPKTPKMVEQFATSRPRRANELDESSPTSKLANSTTTEFLKICGDLYAKSERRYQKIIQSEQKQPKTLNKNITTCANSVDHTFTMPATTLPALSTQIRSPTSTRINSRKCTFDSHNSLSPNKSTSITTSPSNMSSNPRWRRSHTITAEQASSLTTTLFDHHHLSVESPDTSSKHFSLAMLGLGHRATRGSSDSQTSPTMTNKSPTLPSSSSSSSTLLKTSSLVSRSPRFKFNPRDSSLQSPFYTGLSPNRKTSHDDIGSAFRTNLYRTRPPKSPPQFMGSPDHFDLLSDTTIVKTPTLDNQDSELSSPEHSLVNDRGNDLSNLIKGFHRNRSVKGLSNLNLSQQQHQIDIAGSPQTPTLDTQDSRNSLPENTDHRGNDLSNLVEGFHRNRSLKRLSNHNLSLQQQQQQPQAMNQNQIEGSSNYNPLESSSSSIVSSWESHPTSNSETDHHSNFHSNLVGIKLNKRPHGSGTLMVDDRDDDHSPDYSQDHSQQDHLPETENSPDSFSGLDMDERSTSLLDVNPNRTKGSDYERNRSASSSSSVSLDSLRSSNSPSRPLKLVRAPSYDNYDDDDDQEEEEGSNFHDESTPTDLSTASINLPSDHPTNDENNESNHLPPPKNLVTLSTRNQSLINRRLSSSPSSPILRSPSTHDNSAKSLDSSLPPNSLTSLAITSNNPSQTHTFTPLSHDQDTHPIIPNPNSILVSSPSSSSTVSDNIHLTALSNATTNTFNHLKIANSHRSAFIRKIMRKDSSAH</sequence>
<evidence type="ECO:0000313" key="1">
    <source>
        <dbReference type="EMBL" id="KAI7939159.1"/>
    </source>
</evidence>
<accession>A0ACC0DWF4</accession>